<proteinExistence type="inferred from homology"/>
<reference evidence="6" key="1">
    <citation type="submission" date="2019-12" db="EMBL/GenBank/DDBJ databases">
        <authorList>
            <person name="Cremers G."/>
        </authorList>
    </citation>
    <scope>NUCLEOTIDE SEQUENCE</scope>
    <source>
        <strain evidence="6">Vvax</strain>
    </source>
</reference>
<sequence length="301" mass="32230">MDTPDHALRQFVFAARSPSLRKAAETLAISQPALSKQIRRLEEHLGFALFRRHGRGVALTASGAELLARLEPAFEQIDHAMGAAAAAGASTHHLAIATVNTLAAYLLPDLAVAFRAQGATARLTLMTASSQDVVEAVVRGKADMGFVYDVAIDSEEVERVLLHDERLVGYRLAGQGLPREIPVAELAAQTLILPPRPYVLRRIVERECGRPLQPAIESNSVELTLDLAAAGCGMGILPARLGAAMVASRGLERVRIVGGRFERKVAAIRRHHCGNQWVAQAIAIAQRLSEAGGEPEDPASS</sequence>
<dbReference type="PANTHER" id="PTHR30346:SF28">
    <property type="entry name" value="HTH-TYPE TRANSCRIPTIONAL REGULATOR CYNR"/>
    <property type="match status" value="1"/>
</dbReference>
<evidence type="ECO:0000313" key="6">
    <source>
        <dbReference type="EMBL" id="CAA2107013.1"/>
    </source>
</evidence>
<dbReference type="Pfam" id="PF03466">
    <property type="entry name" value="LysR_substrate"/>
    <property type="match status" value="1"/>
</dbReference>
<dbReference type="FunFam" id="1.10.10.10:FF:000001">
    <property type="entry name" value="LysR family transcriptional regulator"/>
    <property type="match status" value="1"/>
</dbReference>
<dbReference type="PRINTS" id="PR00039">
    <property type="entry name" value="HTHLYSR"/>
</dbReference>
<accession>A0A679JDZ3</accession>
<dbReference type="CDD" id="cd05466">
    <property type="entry name" value="PBP2_LTTR_substrate"/>
    <property type="match status" value="1"/>
</dbReference>
<keyword evidence="2" id="KW-0805">Transcription regulation</keyword>
<keyword evidence="4" id="KW-0804">Transcription</keyword>
<evidence type="ECO:0000256" key="1">
    <source>
        <dbReference type="ARBA" id="ARBA00009437"/>
    </source>
</evidence>
<evidence type="ECO:0000256" key="2">
    <source>
        <dbReference type="ARBA" id="ARBA00023015"/>
    </source>
</evidence>
<dbReference type="GO" id="GO:0003677">
    <property type="term" value="F:DNA binding"/>
    <property type="evidence" value="ECO:0007669"/>
    <property type="project" value="UniProtKB-KW"/>
</dbReference>
<evidence type="ECO:0000256" key="3">
    <source>
        <dbReference type="ARBA" id="ARBA00023125"/>
    </source>
</evidence>
<gene>
    <name evidence="6" type="primary">catM_1</name>
    <name evidence="6" type="ORF">VVAX_04023</name>
</gene>
<dbReference type="Gene3D" id="3.40.190.290">
    <property type="match status" value="1"/>
</dbReference>
<comment type="similarity">
    <text evidence="1">Belongs to the LysR transcriptional regulatory family.</text>
</comment>
<dbReference type="EMBL" id="LR743507">
    <property type="protein sequence ID" value="CAA2107013.1"/>
    <property type="molecule type" value="Genomic_DNA"/>
</dbReference>
<dbReference type="GO" id="GO:0032993">
    <property type="term" value="C:protein-DNA complex"/>
    <property type="evidence" value="ECO:0007669"/>
    <property type="project" value="TreeGrafter"/>
</dbReference>
<feature type="domain" description="HTH lysR-type" evidence="5">
    <location>
        <begin position="1"/>
        <end position="60"/>
    </location>
</feature>
<protein>
    <submittedName>
        <fullName evidence="6">HTH-type transcriptional regulator CatM</fullName>
    </submittedName>
</protein>
<evidence type="ECO:0000256" key="4">
    <source>
        <dbReference type="ARBA" id="ARBA00023163"/>
    </source>
</evidence>
<dbReference type="PANTHER" id="PTHR30346">
    <property type="entry name" value="TRANSCRIPTIONAL DUAL REGULATOR HCAR-RELATED"/>
    <property type="match status" value="1"/>
</dbReference>
<organism evidence="6">
    <name type="scientific">Variovorax paradoxus</name>
    <dbReference type="NCBI Taxonomy" id="34073"/>
    <lineage>
        <taxon>Bacteria</taxon>
        <taxon>Pseudomonadati</taxon>
        <taxon>Pseudomonadota</taxon>
        <taxon>Betaproteobacteria</taxon>
        <taxon>Burkholderiales</taxon>
        <taxon>Comamonadaceae</taxon>
        <taxon>Variovorax</taxon>
    </lineage>
</organism>
<dbReference type="AlphaFoldDB" id="A0A679JDZ3"/>
<name>A0A679JDZ3_VARPD</name>
<dbReference type="InterPro" id="IPR036390">
    <property type="entry name" value="WH_DNA-bd_sf"/>
</dbReference>
<dbReference type="PROSITE" id="PS50931">
    <property type="entry name" value="HTH_LYSR"/>
    <property type="match status" value="1"/>
</dbReference>
<dbReference type="SUPFAM" id="SSF53850">
    <property type="entry name" value="Periplasmic binding protein-like II"/>
    <property type="match status" value="1"/>
</dbReference>
<dbReference type="InterPro" id="IPR005119">
    <property type="entry name" value="LysR_subst-bd"/>
</dbReference>
<dbReference type="InterPro" id="IPR000847">
    <property type="entry name" value="LysR_HTH_N"/>
</dbReference>
<dbReference type="GO" id="GO:0003700">
    <property type="term" value="F:DNA-binding transcription factor activity"/>
    <property type="evidence" value="ECO:0007669"/>
    <property type="project" value="InterPro"/>
</dbReference>
<dbReference type="Pfam" id="PF00126">
    <property type="entry name" value="HTH_1"/>
    <property type="match status" value="1"/>
</dbReference>
<dbReference type="Gene3D" id="1.10.10.10">
    <property type="entry name" value="Winged helix-like DNA-binding domain superfamily/Winged helix DNA-binding domain"/>
    <property type="match status" value="1"/>
</dbReference>
<keyword evidence="3" id="KW-0238">DNA-binding</keyword>
<dbReference type="RefSeq" id="WP_339091573.1">
    <property type="nucleotide sequence ID" value="NZ_LR743507.1"/>
</dbReference>
<evidence type="ECO:0000259" key="5">
    <source>
        <dbReference type="PROSITE" id="PS50931"/>
    </source>
</evidence>
<dbReference type="InterPro" id="IPR036388">
    <property type="entry name" value="WH-like_DNA-bd_sf"/>
</dbReference>
<dbReference type="SUPFAM" id="SSF46785">
    <property type="entry name" value="Winged helix' DNA-binding domain"/>
    <property type="match status" value="1"/>
</dbReference>